<name>A0A0Q9WBY8_DROVI</name>
<keyword evidence="2" id="KW-1185">Reference proteome</keyword>
<dbReference type="InParanoid" id="A0A0Q9WBY8"/>
<sequence length="96" mass="10374">PFGLYCFVVLQNAASEATLRINSEDVDGPPSIASAHSCDSDTNSTPLALALDSDYDYDNDNDIEGYKTIDIGPVKALTHLLEDFEIEFDTSAITTV</sequence>
<dbReference type="AlphaFoldDB" id="A0A0Q9WBY8"/>
<dbReference type="OrthoDB" id="14167at2759"/>
<feature type="non-terminal residue" evidence="1">
    <location>
        <position position="1"/>
    </location>
</feature>
<dbReference type="EMBL" id="CH940648">
    <property type="protein sequence ID" value="KRF79313.1"/>
    <property type="molecule type" value="Genomic_DNA"/>
</dbReference>
<protein>
    <submittedName>
        <fullName evidence="1">Uncharacterized protein</fullName>
    </submittedName>
</protein>
<evidence type="ECO:0000313" key="1">
    <source>
        <dbReference type="EMBL" id="KRF79313.1"/>
    </source>
</evidence>
<dbReference type="Proteomes" id="UP000008792">
    <property type="component" value="Unassembled WGS sequence"/>
</dbReference>
<evidence type="ECO:0000313" key="2">
    <source>
        <dbReference type="Proteomes" id="UP000008792"/>
    </source>
</evidence>
<proteinExistence type="predicted"/>
<accession>A0A0Q9WBY8</accession>
<organism evidence="1 2">
    <name type="scientific">Drosophila virilis</name>
    <name type="common">Fruit fly</name>
    <dbReference type="NCBI Taxonomy" id="7244"/>
    <lineage>
        <taxon>Eukaryota</taxon>
        <taxon>Metazoa</taxon>
        <taxon>Ecdysozoa</taxon>
        <taxon>Arthropoda</taxon>
        <taxon>Hexapoda</taxon>
        <taxon>Insecta</taxon>
        <taxon>Pterygota</taxon>
        <taxon>Neoptera</taxon>
        <taxon>Endopterygota</taxon>
        <taxon>Diptera</taxon>
        <taxon>Brachycera</taxon>
        <taxon>Muscomorpha</taxon>
        <taxon>Ephydroidea</taxon>
        <taxon>Drosophilidae</taxon>
        <taxon>Drosophila</taxon>
    </lineage>
</organism>
<reference evidence="1 2" key="1">
    <citation type="journal article" date="2007" name="Nature">
        <title>Evolution of genes and genomes on the Drosophila phylogeny.</title>
        <authorList>
            <consortium name="Drosophila 12 Genomes Consortium"/>
            <person name="Clark A.G."/>
            <person name="Eisen M.B."/>
            <person name="Smith D.R."/>
            <person name="Bergman C.M."/>
            <person name="Oliver B."/>
            <person name="Markow T.A."/>
            <person name="Kaufman T.C."/>
            <person name="Kellis M."/>
            <person name="Gelbart W."/>
            <person name="Iyer V.N."/>
            <person name="Pollard D.A."/>
            <person name="Sackton T.B."/>
            <person name="Larracuente A.M."/>
            <person name="Singh N.D."/>
            <person name="Abad J.P."/>
            <person name="Abt D.N."/>
            <person name="Adryan B."/>
            <person name="Aguade M."/>
            <person name="Akashi H."/>
            <person name="Anderson W.W."/>
            <person name="Aquadro C.F."/>
            <person name="Ardell D.H."/>
            <person name="Arguello R."/>
            <person name="Artieri C.G."/>
            <person name="Barbash D.A."/>
            <person name="Barker D."/>
            <person name="Barsanti P."/>
            <person name="Batterham P."/>
            <person name="Batzoglou S."/>
            <person name="Begun D."/>
            <person name="Bhutkar A."/>
            <person name="Blanco E."/>
            <person name="Bosak S.A."/>
            <person name="Bradley R.K."/>
            <person name="Brand A.D."/>
            <person name="Brent M.R."/>
            <person name="Brooks A.N."/>
            <person name="Brown R.H."/>
            <person name="Butlin R.K."/>
            <person name="Caggese C."/>
            <person name="Calvi B.R."/>
            <person name="Bernardo de Carvalho A."/>
            <person name="Caspi A."/>
            <person name="Castrezana S."/>
            <person name="Celniker S.E."/>
            <person name="Chang J.L."/>
            <person name="Chapple C."/>
            <person name="Chatterji S."/>
            <person name="Chinwalla A."/>
            <person name="Civetta A."/>
            <person name="Clifton S.W."/>
            <person name="Comeron J.M."/>
            <person name="Costello J.C."/>
            <person name="Coyne J.A."/>
            <person name="Daub J."/>
            <person name="David R.G."/>
            <person name="Delcher A.L."/>
            <person name="Delehaunty K."/>
            <person name="Do C.B."/>
            <person name="Ebling H."/>
            <person name="Edwards K."/>
            <person name="Eickbush T."/>
            <person name="Evans J.D."/>
            <person name="Filipski A."/>
            <person name="Findeiss S."/>
            <person name="Freyhult E."/>
            <person name="Fulton L."/>
            <person name="Fulton R."/>
            <person name="Garcia A.C."/>
            <person name="Gardiner A."/>
            <person name="Garfield D.A."/>
            <person name="Garvin B.E."/>
            <person name="Gibson G."/>
            <person name="Gilbert D."/>
            <person name="Gnerre S."/>
            <person name="Godfrey J."/>
            <person name="Good R."/>
            <person name="Gotea V."/>
            <person name="Gravely B."/>
            <person name="Greenberg A.J."/>
            <person name="Griffiths-Jones S."/>
            <person name="Gross S."/>
            <person name="Guigo R."/>
            <person name="Gustafson E.A."/>
            <person name="Haerty W."/>
            <person name="Hahn M.W."/>
            <person name="Halligan D.L."/>
            <person name="Halpern A.L."/>
            <person name="Halter G.M."/>
            <person name="Han M.V."/>
            <person name="Heger A."/>
            <person name="Hillier L."/>
            <person name="Hinrichs A.S."/>
            <person name="Holmes I."/>
            <person name="Hoskins R.A."/>
            <person name="Hubisz M.J."/>
            <person name="Hultmark D."/>
            <person name="Huntley M.A."/>
            <person name="Jaffe D.B."/>
            <person name="Jagadeeshan S."/>
            <person name="Jeck W.R."/>
            <person name="Johnson J."/>
            <person name="Jones C.D."/>
            <person name="Jordan W.C."/>
            <person name="Karpen G.H."/>
            <person name="Kataoka E."/>
            <person name="Keightley P.D."/>
            <person name="Kheradpour P."/>
            <person name="Kirkness E.F."/>
            <person name="Koerich L.B."/>
            <person name="Kristiansen K."/>
            <person name="Kudrna D."/>
            <person name="Kulathinal R.J."/>
            <person name="Kumar S."/>
            <person name="Kwok R."/>
            <person name="Lander E."/>
            <person name="Langley C.H."/>
            <person name="Lapoint R."/>
            <person name="Lazzaro B.P."/>
            <person name="Lee S.J."/>
            <person name="Levesque L."/>
            <person name="Li R."/>
            <person name="Lin C.F."/>
            <person name="Lin M.F."/>
            <person name="Lindblad-Toh K."/>
            <person name="Llopart A."/>
            <person name="Long M."/>
            <person name="Low L."/>
            <person name="Lozovsky E."/>
            <person name="Lu J."/>
            <person name="Luo M."/>
            <person name="Machado C.A."/>
            <person name="Makalowski W."/>
            <person name="Marzo M."/>
            <person name="Matsuda M."/>
            <person name="Matzkin L."/>
            <person name="McAllister B."/>
            <person name="McBride C.S."/>
            <person name="McKernan B."/>
            <person name="McKernan K."/>
            <person name="Mendez-Lago M."/>
            <person name="Minx P."/>
            <person name="Mollenhauer M.U."/>
            <person name="Montooth K."/>
            <person name="Mount S.M."/>
            <person name="Mu X."/>
            <person name="Myers E."/>
            <person name="Negre B."/>
            <person name="Newfeld S."/>
            <person name="Nielsen R."/>
            <person name="Noor M.A."/>
            <person name="O'Grady P."/>
            <person name="Pachter L."/>
            <person name="Papaceit M."/>
            <person name="Parisi M.J."/>
            <person name="Parisi M."/>
            <person name="Parts L."/>
            <person name="Pedersen J.S."/>
            <person name="Pesole G."/>
            <person name="Phillippy A.M."/>
            <person name="Ponting C.P."/>
            <person name="Pop M."/>
            <person name="Porcelli D."/>
            <person name="Powell J.R."/>
            <person name="Prohaska S."/>
            <person name="Pruitt K."/>
            <person name="Puig M."/>
            <person name="Quesneville H."/>
            <person name="Ram K.R."/>
            <person name="Rand D."/>
            <person name="Rasmussen M.D."/>
            <person name="Reed L.K."/>
            <person name="Reenan R."/>
            <person name="Reily A."/>
            <person name="Remington K.A."/>
            <person name="Rieger T.T."/>
            <person name="Ritchie M.G."/>
            <person name="Robin C."/>
            <person name="Rogers Y.H."/>
            <person name="Rohde C."/>
            <person name="Rozas J."/>
            <person name="Rubenfield M.J."/>
            <person name="Ruiz A."/>
            <person name="Russo S."/>
            <person name="Salzberg S.L."/>
            <person name="Sanchez-Gracia A."/>
            <person name="Saranga D.J."/>
            <person name="Sato H."/>
            <person name="Schaeffer S.W."/>
            <person name="Schatz M.C."/>
            <person name="Schlenke T."/>
            <person name="Schwartz R."/>
            <person name="Segarra C."/>
            <person name="Singh R.S."/>
            <person name="Sirot L."/>
            <person name="Sirota M."/>
            <person name="Sisneros N.B."/>
            <person name="Smith C.D."/>
            <person name="Smith T.F."/>
            <person name="Spieth J."/>
            <person name="Stage D.E."/>
            <person name="Stark A."/>
            <person name="Stephan W."/>
            <person name="Strausberg R.L."/>
            <person name="Strempel S."/>
            <person name="Sturgill D."/>
            <person name="Sutton G."/>
            <person name="Sutton G.G."/>
            <person name="Tao W."/>
            <person name="Teichmann S."/>
            <person name="Tobari Y.N."/>
            <person name="Tomimura Y."/>
            <person name="Tsolas J.M."/>
            <person name="Valente V.L."/>
            <person name="Venter E."/>
            <person name="Venter J.C."/>
            <person name="Vicario S."/>
            <person name="Vieira F.G."/>
            <person name="Vilella A.J."/>
            <person name="Villasante A."/>
            <person name="Walenz B."/>
            <person name="Wang J."/>
            <person name="Wasserman M."/>
            <person name="Watts T."/>
            <person name="Wilson D."/>
            <person name="Wilson R.K."/>
            <person name="Wing R.A."/>
            <person name="Wolfner M.F."/>
            <person name="Wong A."/>
            <person name="Wong G.K."/>
            <person name="Wu C.I."/>
            <person name="Wu G."/>
            <person name="Yamamoto D."/>
            <person name="Yang H.P."/>
            <person name="Yang S.P."/>
            <person name="Yorke J.A."/>
            <person name="Yoshida K."/>
            <person name="Zdobnov E."/>
            <person name="Zhang P."/>
            <person name="Zhang Y."/>
            <person name="Zimin A.V."/>
            <person name="Baldwin J."/>
            <person name="Abdouelleil A."/>
            <person name="Abdulkadir J."/>
            <person name="Abebe A."/>
            <person name="Abera B."/>
            <person name="Abreu J."/>
            <person name="Acer S.C."/>
            <person name="Aftuck L."/>
            <person name="Alexander A."/>
            <person name="An P."/>
            <person name="Anderson E."/>
            <person name="Anderson S."/>
            <person name="Arachi H."/>
            <person name="Azer M."/>
            <person name="Bachantsang P."/>
            <person name="Barry A."/>
            <person name="Bayul T."/>
            <person name="Berlin A."/>
            <person name="Bessette D."/>
            <person name="Bloom T."/>
            <person name="Blye J."/>
            <person name="Boguslavskiy L."/>
            <person name="Bonnet C."/>
            <person name="Boukhgalter B."/>
            <person name="Bourzgui I."/>
            <person name="Brown A."/>
            <person name="Cahill P."/>
            <person name="Channer S."/>
            <person name="Cheshatsang Y."/>
            <person name="Chuda L."/>
            <person name="Citroen M."/>
            <person name="Collymore A."/>
            <person name="Cooke P."/>
            <person name="Costello M."/>
            <person name="D'Aco K."/>
            <person name="Daza R."/>
            <person name="De Haan G."/>
            <person name="DeGray S."/>
            <person name="DeMaso C."/>
            <person name="Dhargay N."/>
            <person name="Dooley K."/>
            <person name="Dooley E."/>
            <person name="Doricent M."/>
            <person name="Dorje P."/>
            <person name="Dorjee K."/>
            <person name="Dupes A."/>
            <person name="Elong R."/>
            <person name="Falk J."/>
            <person name="Farina A."/>
            <person name="Faro S."/>
            <person name="Ferguson D."/>
            <person name="Fisher S."/>
            <person name="Foley C.D."/>
            <person name="Franke A."/>
            <person name="Friedrich D."/>
            <person name="Gadbois L."/>
            <person name="Gearin G."/>
            <person name="Gearin C.R."/>
            <person name="Giannoukos G."/>
            <person name="Goode T."/>
            <person name="Graham J."/>
            <person name="Grandbois E."/>
            <person name="Grewal S."/>
            <person name="Gyaltsen K."/>
            <person name="Hafez N."/>
            <person name="Hagos B."/>
            <person name="Hall J."/>
            <person name="Henson C."/>
            <person name="Hollinger A."/>
            <person name="Honan T."/>
            <person name="Huard M.D."/>
            <person name="Hughes L."/>
            <person name="Hurhula B."/>
            <person name="Husby M.E."/>
            <person name="Kamat A."/>
            <person name="Kanga B."/>
            <person name="Kashin S."/>
            <person name="Khazanovich D."/>
            <person name="Kisner P."/>
            <person name="Lance K."/>
            <person name="Lara M."/>
            <person name="Lee W."/>
            <person name="Lennon N."/>
            <person name="Letendre F."/>
            <person name="LeVine R."/>
            <person name="Lipovsky A."/>
            <person name="Liu X."/>
            <person name="Liu J."/>
            <person name="Liu S."/>
            <person name="Lokyitsang T."/>
            <person name="Lokyitsang Y."/>
            <person name="Lubonja R."/>
            <person name="Lui A."/>
            <person name="MacDonald P."/>
            <person name="Magnisalis V."/>
            <person name="Maru K."/>
            <person name="Matthews C."/>
            <person name="McCusker W."/>
            <person name="McDonough S."/>
            <person name="Mehta T."/>
            <person name="Meldrim J."/>
            <person name="Meneus L."/>
            <person name="Mihai O."/>
            <person name="Mihalev A."/>
            <person name="Mihova T."/>
            <person name="Mittelman R."/>
            <person name="Mlenga V."/>
            <person name="Montmayeur A."/>
            <person name="Mulrain L."/>
            <person name="Navidi A."/>
            <person name="Naylor J."/>
            <person name="Negash T."/>
            <person name="Nguyen T."/>
            <person name="Nguyen N."/>
            <person name="Nicol R."/>
            <person name="Norbu C."/>
            <person name="Norbu N."/>
            <person name="Novod N."/>
            <person name="O'Neill B."/>
            <person name="Osman S."/>
            <person name="Markiewicz E."/>
            <person name="Oyono O.L."/>
            <person name="Patti C."/>
            <person name="Phunkhang P."/>
            <person name="Pierre F."/>
            <person name="Priest M."/>
            <person name="Raghuraman S."/>
            <person name="Rege F."/>
            <person name="Reyes R."/>
            <person name="Rise C."/>
            <person name="Rogov P."/>
            <person name="Ross K."/>
            <person name="Ryan E."/>
            <person name="Settipalli S."/>
            <person name="Shea T."/>
            <person name="Sherpa N."/>
            <person name="Shi L."/>
            <person name="Shih D."/>
            <person name="Sparrow T."/>
            <person name="Spaulding J."/>
            <person name="Stalker J."/>
            <person name="Stange-Thomann N."/>
            <person name="Stavropoulos S."/>
            <person name="Stone C."/>
            <person name="Strader C."/>
            <person name="Tesfaye S."/>
            <person name="Thomson T."/>
            <person name="Thoulutsang Y."/>
            <person name="Thoulutsang D."/>
            <person name="Topham K."/>
            <person name="Topping I."/>
            <person name="Tsamla T."/>
            <person name="Vassiliev H."/>
            <person name="Vo A."/>
            <person name="Wangchuk T."/>
            <person name="Wangdi T."/>
            <person name="Weiand M."/>
            <person name="Wilkinson J."/>
            <person name="Wilson A."/>
            <person name="Yadav S."/>
            <person name="Young G."/>
            <person name="Yu Q."/>
            <person name="Zembek L."/>
            <person name="Zhong D."/>
            <person name="Zimmer A."/>
            <person name="Zwirko Z."/>
            <person name="Jaffe D.B."/>
            <person name="Alvarez P."/>
            <person name="Brockman W."/>
            <person name="Butler J."/>
            <person name="Chin C."/>
            <person name="Gnerre S."/>
            <person name="Grabherr M."/>
            <person name="Kleber M."/>
            <person name="Mauceli E."/>
            <person name="MacCallum I."/>
        </authorList>
    </citation>
    <scope>NUCLEOTIDE SEQUENCE [LARGE SCALE GENOMIC DNA]</scope>
    <source>
        <strain evidence="2">Tucson 15010-1051.87</strain>
    </source>
</reference>
<gene>
    <name evidence="1" type="primary">Dvir\GJ26947</name>
    <name evidence="1" type="ORF">Dvir_GJ26947</name>
</gene>